<dbReference type="InterPro" id="IPR037294">
    <property type="entry name" value="ABC_BtuC-like"/>
</dbReference>
<feature type="transmembrane region" description="Helical" evidence="8">
    <location>
        <begin position="110"/>
        <end position="131"/>
    </location>
</feature>
<feature type="transmembrane region" description="Helical" evidence="8">
    <location>
        <begin position="169"/>
        <end position="191"/>
    </location>
</feature>
<dbReference type="PANTHER" id="PTHR30472:SF67">
    <property type="entry name" value="PERMEASE OF ABC TRANSPORTER-RELATED"/>
    <property type="match status" value="1"/>
</dbReference>
<evidence type="ECO:0000313" key="10">
    <source>
        <dbReference type="Proteomes" id="UP001198220"/>
    </source>
</evidence>
<dbReference type="FunFam" id="1.10.3470.10:FF:000001">
    <property type="entry name" value="Vitamin B12 ABC transporter permease BtuC"/>
    <property type="match status" value="1"/>
</dbReference>
<dbReference type="Proteomes" id="UP001198220">
    <property type="component" value="Unassembled WGS sequence"/>
</dbReference>
<proteinExistence type="inferred from homology"/>
<feature type="transmembrane region" description="Helical" evidence="8">
    <location>
        <begin position="78"/>
        <end position="98"/>
    </location>
</feature>
<keyword evidence="4" id="KW-1003">Cell membrane</keyword>
<dbReference type="PANTHER" id="PTHR30472">
    <property type="entry name" value="FERRIC ENTEROBACTIN TRANSPORT SYSTEM PERMEASE PROTEIN"/>
    <property type="match status" value="1"/>
</dbReference>
<evidence type="ECO:0000256" key="6">
    <source>
        <dbReference type="ARBA" id="ARBA00022989"/>
    </source>
</evidence>
<evidence type="ECO:0000256" key="1">
    <source>
        <dbReference type="ARBA" id="ARBA00004651"/>
    </source>
</evidence>
<gene>
    <name evidence="9" type="ORF">LKD36_05315</name>
</gene>
<sequence length="355" mass="37725">MNYLKKSFNREKPNMPIIIIFLAALSLITILLATGLGPVSVKPGTTANILLSRIPGIGNSIPHTWEQLDQNIVLGLRLPRVCLGMVVGASLAVCGVTMQALVRNNLADPFILGVSSGAAAFATLGMLFGVFSFLGTYSLSISAFIGSAITIIFVYMISRVRGRINITQLLLSGVAISMIMDGVTSIIKLGAPNALGLHNAEFWMSGSLAGAKWAYLKLPFLVLVLCMAFLLLNNRGLNLLLLGDESAGALGINVRRLQKELVLVASMMAGVTIAVSGTIGFVGLMVPHFTRLLVGGDHKKVLPISALLGGILVVWVDVAARMLIAPEELPVGILTAVIGGPIFIWMLKKNSREKK</sequence>
<dbReference type="Gene3D" id="1.10.3470.10">
    <property type="entry name" value="ABC transporter involved in vitamin B12 uptake, BtuC"/>
    <property type="match status" value="1"/>
</dbReference>
<evidence type="ECO:0000256" key="8">
    <source>
        <dbReference type="SAM" id="Phobius"/>
    </source>
</evidence>
<keyword evidence="10" id="KW-1185">Reference proteome</keyword>
<feature type="transmembrane region" description="Helical" evidence="8">
    <location>
        <begin position="261"/>
        <end position="284"/>
    </location>
</feature>
<dbReference type="RefSeq" id="WP_308458975.1">
    <property type="nucleotide sequence ID" value="NZ_JAJEPS010000003.1"/>
</dbReference>
<dbReference type="SUPFAM" id="SSF81345">
    <property type="entry name" value="ABC transporter involved in vitamin B12 uptake, BtuC"/>
    <property type="match status" value="1"/>
</dbReference>
<accession>A0AAE3A405</accession>
<dbReference type="CDD" id="cd06550">
    <property type="entry name" value="TM_ABC_iron-siderophores_like"/>
    <property type="match status" value="1"/>
</dbReference>
<evidence type="ECO:0000256" key="2">
    <source>
        <dbReference type="ARBA" id="ARBA00007935"/>
    </source>
</evidence>
<comment type="subcellular location">
    <subcellularLocation>
        <location evidence="1">Cell membrane</location>
        <topology evidence="1">Multi-pass membrane protein</topology>
    </subcellularLocation>
</comment>
<protein>
    <submittedName>
        <fullName evidence="9">Iron ABC transporter permease</fullName>
    </submittedName>
</protein>
<comment type="similarity">
    <text evidence="2">Belongs to the binding-protein-dependent transport system permease family. FecCD subfamily.</text>
</comment>
<keyword evidence="5 8" id="KW-0812">Transmembrane</keyword>
<evidence type="ECO:0000256" key="5">
    <source>
        <dbReference type="ARBA" id="ARBA00022692"/>
    </source>
</evidence>
<dbReference type="EMBL" id="JAJEPS010000003">
    <property type="protein sequence ID" value="MCC2125596.1"/>
    <property type="molecule type" value="Genomic_DNA"/>
</dbReference>
<dbReference type="GO" id="GO:0022857">
    <property type="term" value="F:transmembrane transporter activity"/>
    <property type="evidence" value="ECO:0007669"/>
    <property type="project" value="InterPro"/>
</dbReference>
<keyword evidence="3" id="KW-0813">Transport</keyword>
<keyword evidence="6 8" id="KW-1133">Transmembrane helix</keyword>
<name>A0AAE3A405_9FIRM</name>
<dbReference type="Pfam" id="PF01032">
    <property type="entry name" value="FecCD"/>
    <property type="match status" value="1"/>
</dbReference>
<feature type="transmembrane region" description="Helical" evidence="8">
    <location>
        <begin position="137"/>
        <end position="157"/>
    </location>
</feature>
<reference evidence="9 10" key="1">
    <citation type="submission" date="2021-10" db="EMBL/GenBank/DDBJ databases">
        <title>Anaerobic single-cell dispensing facilitates the cultivation of human gut bacteria.</title>
        <authorList>
            <person name="Afrizal A."/>
        </authorList>
    </citation>
    <scope>NUCLEOTIDE SEQUENCE [LARGE SCALE GENOMIC DNA]</scope>
    <source>
        <strain evidence="9 10">CLA-AA-H276</strain>
    </source>
</reference>
<evidence type="ECO:0000256" key="4">
    <source>
        <dbReference type="ARBA" id="ARBA00022475"/>
    </source>
</evidence>
<evidence type="ECO:0000313" key="9">
    <source>
        <dbReference type="EMBL" id="MCC2125596.1"/>
    </source>
</evidence>
<comment type="caution">
    <text evidence="9">The sequence shown here is derived from an EMBL/GenBank/DDBJ whole genome shotgun (WGS) entry which is preliminary data.</text>
</comment>
<feature type="transmembrane region" description="Helical" evidence="8">
    <location>
        <begin position="331"/>
        <end position="347"/>
    </location>
</feature>
<feature type="transmembrane region" description="Helical" evidence="8">
    <location>
        <begin position="211"/>
        <end position="232"/>
    </location>
</feature>
<feature type="transmembrane region" description="Helical" evidence="8">
    <location>
        <begin position="304"/>
        <end position="324"/>
    </location>
</feature>
<evidence type="ECO:0000256" key="7">
    <source>
        <dbReference type="ARBA" id="ARBA00023136"/>
    </source>
</evidence>
<dbReference type="GO" id="GO:0033214">
    <property type="term" value="P:siderophore-iron import into cell"/>
    <property type="evidence" value="ECO:0007669"/>
    <property type="project" value="TreeGrafter"/>
</dbReference>
<organism evidence="9 10">
    <name type="scientific">Hominiventricola filiformis</name>
    <dbReference type="NCBI Taxonomy" id="2885352"/>
    <lineage>
        <taxon>Bacteria</taxon>
        <taxon>Bacillati</taxon>
        <taxon>Bacillota</taxon>
        <taxon>Clostridia</taxon>
        <taxon>Lachnospirales</taxon>
        <taxon>Lachnospiraceae</taxon>
        <taxon>Hominiventricola</taxon>
    </lineage>
</organism>
<evidence type="ECO:0000256" key="3">
    <source>
        <dbReference type="ARBA" id="ARBA00022448"/>
    </source>
</evidence>
<keyword evidence="7 8" id="KW-0472">Membrane</keyword>
<dbReference type="InterPro" id="IPR000522">
    <property type="entry name" value="ABC_transptr_permease_BtuC"/>
</dbReference>
<dbReference type="GO" id="GO:0005886">
    <property type="term" value="C:plasma membrane"/>
    <property type="evidence" value="ECO:0007669"/>
    <property type="project" value="UniProtKB-SubCell"/>
</dbReference>
<dbReference type="AlphaFoldDB" id="A0AAE3A405"/>